<evidence type="ECO:0000313" key="12">
    <source>
        <dbReference type="EMBL" id="MET4539615.1"/>
    </source>
</evidence>
<comment type="cofactor">
    <cofactor evidence="2 10">
        <name>NAD(+)</name>
        <dbReference type="ChEBI" id="CHEBI:57540"/>
    </cofactor>
</comment>
<dbReference type="InterPro" id="IPR036291">
    <property type="entry name" value="NAD(P)-bd_dom_sf"/>
</dbReference>
<name>A0ABV2P4B3_9MICC</name>
<dbReference type="GO" id="GO:0003978">
    <property type="term" value="F:UDP-glucose 4-epimerase activity"/>
    <property type="evidence" value="ECO:0007669"/>
    <property type="project" value="UniProtKB-EC"/>
</dbReference>
<comment type="caution">
    <text evidence="12">The sequence shown here is derived from an EMBL/GenBank/DDBJ whole genome shotgun (WGS) entry which is preliminary data.</text>
</comment>
<evidence type="ECO:0000256" key="4">
    <source>
        <dbReference type="ARBA" id="ARBA00007637"/>
    </source>
</evidence>
<evidence type="ECO:0000256" key="10">
    <source>
        <dbReference type="RuleBase" id="RU366046"/>
    </source>
</evidence>
<comment type="pathway">
    <text evidence="3 10">Carbohydrate metabolism; galactose metabolism.</text>
</comment>
<dbReference type="NCBIfam" id="NF007956">
    <property type="entry name" value="PRK10675.1"/>
    <property type="match status" value="1"/>
</dbReference>
<evidence type="ECO:0000256" key="8">
    <source>
        <dbReference type="ARBA" id="ARBA00023144"/>
    </source>
</evidence>
<dbReference type="NCBIfam" id="TIGR01179">
    <property type="entry name" value="galE"/>
    <property type="match status" value="1"/>
</dbReference>
<reference evidence="12 13" key="1">
    <citation type="submission" date="2024-06" db="EMBL/GenBank/DDBJ databases">
        <title>Sorghum-associated microbial communities from plants grown in Nebraska, USA.</title>
        <authorList>
            <person name="Schachtman D."/>
        </authorList>
    </citation>
    <scope>NUCLEOTIDE SEQUENCE [LARGE SCALE GENOMIC DNA]</scope>
    <source>
        <strain evidence="12 13">3552</strain>
    </source>
</reference>
<evidence type="ECO:0000256" key="9">
    <source>
        <dbReference type="ARBA" id="ARBA00023235"/>
    </source>
</evidence>
<gene>
    <name evidence="12" type="ORF">ABIE37_001389</name>
</gene>
<keyword evidence="10" id="KW-0119">Carbohydrate metabolism</keyword>
<evidence type="ECO:0000256" key="7">
    <source>
        <dbReference type="ARBA" id="ARBA00023027"/>
    </source>
</evidence>
<evidence type="ECO:0000259" key="11">
    <source>
        <dbReference type="Pfam" id="PF01370"/>
    </source>
</evidence>
<dbReference type="EMBL" id="JBEPSN010000003">
    <property type="protein sequence ID" value="MET4539615.1"/>
    <property type="molecule type" value="Genomic_DNA"/>
</dbReference>
<comment type="subunit">
    <text evidence="10">Homodimer.</text>
</comment>
<sequence>MLQHRSTQSGVAPISASVVIMKILVTGGTGYIGSHTVLSLQEAGHDVVVLDNLVNSSEESLRRVSELTGKTAAFHKVDLVDEPAVEAVFDQHQIDAVIHFAGLKAVGESVQEPLAYYYNNIVGTLNLLRAMDKHNVRSIVFSSSATVYGEHNPIPYIEKMEIGANNPYGRTKEQIEDILSDLGNADDRWHIALLRYFNPVGAHPSGRIGEDPQGIPNNLVPFIAQVAVGRREKLMVFGGDYDTPDGTAQRDYIHVVDLADGHVAALNYIAGRAGVRRWNLGSGRGSSVLEVLRSFERAVGQPIPYEITGRRAGDLPAFWADASSALADLGWSTTKNVDQMCEDHWRWQKNNPYGYNAAEPAAANAQATGR</sequence>
<dbReference type="InterPro" id="IPR001509">
    <property type="entry name" value="Epimerase_deHydtase"/>
</dbReference>
<keyword evidence="9 10" id="KW-0413">Isomerase</keyword>
<evidence type="ECO:0000256" key="2">
    <source>
        <dbReference type="ARBA" id="ARBA00001911"/>
    </source>
</evidence>
<comment type="similarity">
    <text evidence="4 10">Belongs to the NAD(P)-dependent epimerase/dehydratase family.</text>
</comment>
<dbReference type="InterPro" id="IPR005886">
    <property type="entry name" value="UDP_G4E"/>
</dbReference>
<dbReference type="Gene3D" id="3.90.25.10">
    <property type="entry name" value="UDP-galactose 4-epimerase, domain 1"/>
    <property type="match status" value="1"/>
</dbReference>
<organism evidence="12 13">
    <name type="scientific">Arthrobacter bambusae</name>
    <dbReference type="NCBI Taxonomy" id="1338426"/>
    <lineage>
        <taxon>Bacteria</taxon>
        <taxon>Bacillati</taxon>
        <taxon>Actinomycetota</taxon>
        <taxon>Actinomycetes</taxon>
        <taxon>Micrococcales</taxon>
        <taxon>Micrococcaceae</taxon>
        <taxon>Arthrobacter</taxon>
    </lineage>
</organism>
<keyword evidence="13" id="KW-1185">Reference proteome</keyword>
<evidence type="ECO:0000256" key="1">
    <source>
        <dbReference type="ARBA" id="ARBA00000083"/>
    </source>
</evidence>
<evidence type="ECO:0000256" key="5">
    <source>
        <dbReference type="ARBA" id="ARBA00013189"/>
    </source>
</evidence>
<accession>A0ABV2P4B3</accession>
<dbReference type="Pfam" id="PF01370">
    <property type="entry name" value="Epimerase"/>
    <property type="match status" value="1"/>
</dbReference>
<dbReference type="CDD" id="cd05247">
    <property type="entry name" value="UDP_G4E_1_SDR_e"/>
    <property type="match status" value="1"/>
</dbReference>
<dbReference type="PANTHER" id="PTHR43725">
    <property type="entry name" value="UDP-GLUCOSE 4-EPIMERASE"/>
    <property type="match status" value="1"/>
</dbReference>
<proteinExistence type="inferred from homology"/>
<comment type="catalytic activity">
    <reaction evidence="1 10">
        <text>UDP-alpha-D-glucose = UDP-alpha-D-galactose</text>
        <dbReference type="Rhea" id="RHEA:22168"/>
        <dbReference type="ChEBI" id="CHEBI:58885"/>
        <dbReference type="ChEBI" id="CHEBI:66914"/>
        <dbReference type="EC" id="5.1.3.2"/>
    </reaction>
</comment>
<evidence type="ECO:0000256" key="3">
    <source>
        <dbReference type="ARBA" id="ARBA00004947"/>
    </source>
</evidence>
<feature type="domain" description="NAD-dependent epimerase/dehydratase" evidence="11">
    <location>
        <begin position="23"/>
        <end position="281"/>
    </location>
</feature>
<evidence type="ECO:0000256" key="6">
    <source>
        <dbReference type="ARBA" id="ARBA00018569"/>
    </source>
</evidence>
<evidence type="ECO:0000313" key="13">
    <source>
        <dbReference type="Proteomes" id="UP001549307"/>
    </source>
</evidence>
<keyword evidence="8" id="KW-0299">Galactose metabolism</keyword>
<keyword evidence="7 10" id="KW-0520">NAD</keyword>
<protein>
    <recommendedName>
        <fullName evidence="6 10">UDP-glucose 4-epimerase</fullName>
        <ecNumber evidence="5 10">5.1.3.2</ecNumber>
    </recommendedName>
</protein>
<dbReference type="Gene3D" id="3.40.50.720">
    <property type="entry name" value="NAD(P)-binding Rossmann-like Domain"/>
    <property type="match status" value="1"/>
</dbReference>
<dbReference type="Proteomes" id="UP001549307">
    <property type="component" value="Unassembled WGS sequence"/>
</dbReference>
<dbReference type="EC" id="5.1.3.2" evidence="5 10"/>
<dbReference type="PANTHER" id="PTHR43725:SF47">
    <property type="entry name" value="UDP-GLUCOSE 4-EPIMERASE"/>
    <property type="match status" value="1"/>
</dbReference>
<dbReference type="SUPFAM" id="SSF51735">
    <property type="entry name" value="NAD(P)-binding Rossmann-fold domains"/>
    <property type="match status" value="1"/>
</dbReference>